<dbReference type="GO" id="GO:0000105">
    <property type="term" value="P:L-histidine biosynthetic process"/>
    <property type="evidence" value="ECO:0007669"/>
    <property type="project" value="UniProtKB-UniRule"/>
</dbReference>
<keyword evidence="6 8" id="KW-0560">Oxidoreductase</keyword>
<name>A0A9D2SY51_9FIRM</name>
<comment type="function">
    <text evidence="1 8">Catalyzes the sequential NAD-dependent oxidations of L-histidinol to L-histidinaldehyde and then to L-histidine.</text>
</comment>
<keyword evidence="8" id="KW-0368">Histidine biosynthesis</keyword>
<dbReference type="EMBL" id="DWWK01000094">
    <property type="protein sequence ID" value="HJC38699.1"/>
    <property type="molecule type" value="Genomic_DNA"/>
</dbReference>
<dbReference type="GO" id="GO:0008270">
    <property type="term" value="F:zinc ion binding"/>
    <property type="evidence" value="ECO:0007669"/>
    <property type="project" value="UniProtKB-UniRule"/>
</dbReference>
<comment type="cofactor">
    <cofactor evidence="8 13">
        <name>Zn(2+)</name>
        <dbReference type="ChEBI" id="CHEBI:29105"/>
    </cofactor>
    <text evidence="8 13">Binds 1 zinc ion per subunit.</text>
</comment>
<comment type="caution">
    <text evidence="15">The sequence shown here is derived from an EMBL/GenBank/DDBJ whole genome shotgun (WGS) entry which is preliminary data.</text>
</comment>
<gene>
    <name evidence="8 15" type="primary">hisD</name>
    <name evidence="15" type="ORF">H9757_06525</name>
</gene>
<feature type="binding site" evidence="8 12">
    <location>
        <position position="415"/>
    </location>
    <ligand>
        <name>substrate</name>
    </ligand>
</feature>
<dbReference type="GO" id="GO:0051287">
    <property type="term" value="F:NAD binding"/>
    <property type="evidence" value="ECO:0007669"/>
    <property type="project" value="InterPro"/>
</dbReference>
<evidence type="ECO:0000313" key="15">
    <source>
        <dbReference type="EMBL" id="HJC38699.1"/>
    </source>
</evidence>
<evidence type="ECO:0000256" key="6">
    <source>
        <dbReference type="ARBA" id="ARBA00023002"/>
    </source>
</evidence>
<feature type="active site" description="Proton acceptor" evidence="8 10">
    <location>
        <position position="327"/>
    </location>
</feature>
<dbReference type="GO" id="GO:0005829">
    <property type="term" value="C:cytosol"/>
    <property type="evidence" value="ECO:0007669"/>
    <property type="project" value="TreeGrafter"/>
</dbReference>
<dbReference type="Gene3D" id="3.40.50.1980">
    <property type="entry name" value="Nitrogenase molybdenum iron protein domain"/>
    <property type="match status" value="2"/>
</dbReference>
<evidence type="ECO:0000256" key="1">
    <source>
        <dbReference type="ARBA" id="ARBA00003850"/>
    </source>
</evidence>
<dbReference type="PIRSF" id="PIRSF000099">
    <property type="entry name" value="Histidinol_dh"/>
    <property type="match status" value="1"/>
</dbReference>
<feature type="binding site" evidence="8 12">
    <location>
        <position position="262"/>
    </location>
    <ligand>
        <name>substrate</name>
    </ligand>
</feature>
<organism evidence="15 16">
    <name type="scientific">Candidatus Mediterraneibacter faecigallinarum</name>
    <dbReference type="NCBI Taxonomy" id="2838669"/>
    <lineage>
        <taxon>Bacteria</taxon>
        <taxon>Bacillati</taxon>
        <taxon>Bacillota</taxon>
        <taxon>Clostridia</taxon>
        <taxon>Lachnospirales</taxon>
        <taxon>Lachnospiraceae</taxon>
        <taxon>Mediterraneibacter</taxon>
    </lineage>
</organism>
<dbReference type="PROSITE" id="PS00611">
    <property type="entry name" value="HISOL_DEHYDROGENASE"/>
    <property type="match status" value="1"/>
</dbReference>
<dbReference type="InterPro" id="IPR012131">
    <property type="entry name" value="Hstdl_DH"/>
</dbReference>
<evidence type="ECO:0000256" key="7">
    <source>
        <dbReference type="ARBA" id="ARBA00049489"/>
    </source>
</evidence>
<dbReference type="NCBIfam" id="TIGR00069">
    <property type="entry name" value="hisD"/>
    <property type="match status" value="1"/>
</dbReference>
<evidence type="ECO:0000256" key="4">
    <source>
        <dbReference type="ARBA" id="ARBA00022723"/>
    </source>
</evidence>
<keyword evidence="8 11" id="KW-0520">NAD</keyword>
<comment type="similarity">
    <text evidence="2 8 9 14">Belongs to the histidinol dehydrogenase family.</text>
</comment>
<dbReference type="InterPro" id="IPR016161">
    <property type="entry name" value="Ald_DH/histidinol_DH"/>
</dbReference>
<evidence type="ECO:0000256" key="2">
    <source>
        <dbReference type="ARBA" id="ARBA00010178"/>
    </source>
</evidence>
<dbReference type="HAMAP" id="MF_01024">
    <property type="entry name" value="HisD"/>
    <property type="match status" value="1"/>
</dbReference>
<evidence type="ECO:0000256" key="14">
    <source>
        <dbReference type="RuleBase" id="RU004175"/>
    </source>
</evidence>
<protein>
    <recommendedName>
        <fullName evidence="3 8">Histidinol dehydrogenase</fullName>
        <shortName evidence="8">HDH</shortName>
        <ecNumber evidence="3 8">1.1.1.23</ecNumber>
    </recommendedName>
</protein>
<evidence type="ECO:0000256" key="10">
    <source>
        <dbReference type="PIRSR" id="PIRSR000099-1"/>
    </source>
</evidence>
<feature type="binding site" evidence="8 13">
    <location>
        <position position="262"/>
    </location>
    <ligand>
        <name>Zn(2+)</name>
        <dbReference type="ChEBI" id="CHEBI:29105"/>
    </ligand>
</feature>
<dbReference type="AlphaFoldDB" id="A0A9D2SY51"/>
<feature type="binding site" evidence="8 13">
    <location>
        <position position="420"/>
    </location>
    <ligand>
        <name>Zn(2+)</name>
        <dbReference type="ChEBI" id="CHEBI:29105"/>
    </ligand>
</feature>
<feature type="binding site" evidence="8 13">
    <location>
        <position position="259"/>
    </location>
    <ligand>
        <name>Zn(2+)</name>
        <dbReference type="ChEBI" id="CHEBI:29105"/>
    </ligand>
</feature>
<reference evidence="15" key="1">
    <citation type="journal article" date="2021" name="PeerJ">
        <title>Extensive microbial diversity within the chicken gut microbiome revealed by metagenomics and culture.</title>
        <authorList>
            <person name="Gilroy R."/>
            <person name="Ravi A."/>
            <person name="Getino M."/>
            <person name="Pursley I."/>
            <person name="Horton D.L."/>
            <person name="Alikhan N.F."/>
            <person name="Baker D."/>
            <person name="Gharbi K."/>
            <person name="Hall N."/>
            <person name="Watson M."/>
            <person name="Adriaenssens E.M."/>
            <person name="Foster-Nyarko E."/>
            <person name="Jarju S."/>
            <person name="Secka A."/>
            <person name="Antonio M."/>
            <person name="Oren A."/>
            <person name="Chaudhuri R.R."/>
            <person name="La Ragione R."/>
            <person name="Hildebrand F."/>
            <person name="Pallen M.J."/>
        </authorList>
    </citation>
    <scope>NUCLEOTIDE SEQUENCE</scope>
    <source>
        <strain evidence="15">ChiGjej1B1-1692</strain>
    </source>
</reference>
<comment type="pathway">
    <text evidence="8">Amino-acid biosynthesis; L-histidine biosynthesis; L-histidine from 5-phospho-alpha-D-ribose 1-diphosphate: step 9/9.</text>
</comment>
<feature type="active site" description="Proton acceptor" evidence="8 10">
    <location>
        <position position="328"/>
    </location>
</feature>
<dbReference type="PRINTS" id="PR00083">
    <property type="entry name" value="HOLDHDRGNASE"/>
</dbReference>
<evidence type="ECO:0000256" key="11">
    <source>
        <dbReference type="PIRSR" id="PIRSR000099-2"/>
    </source>
</evidence>
<dbReference type="CDD" id="cd06572">
    <property type="entry name" value="Histidinol_dh"/>
    <property type="match status" value="1"/>
</dbReference>
<dbReference type="PANTHER" id="PTHR21256">
    <property type="entry name" value="HISTIDINOL DEHYDROGENASE HDH"/>
    <property type="match status" value="1"/>
</dbReference>
<dbReference type="FunFam" id="3.40.50.1980:FF:000026">
    <property type="entry name" value="Histidinol dehydrogenase"/>
    <property type="match status" value="1"/>
</dbReference>
<feature type="binding site" evidence="8 12">
    <location>
        <position position="420"/>
    </location>
    <ligand>
        <name>substrate</name>
    </ligand>
</feature>
<feature type="binding site" evidence="8 13">
    <location>
        <position position="361"/>
    </location>
    <ligand>
        <name>Zn(2+)</name>
        <dbReference type="ChEBI" id="CHEBI:29105"/>
    </ligand>
</feature>
<comment type="catalytic activity">
    <reaction evidence="7 8">
        <text>L-histidinol + 2 NAD(+) + H2O = L-histidine + 2 NADH + 3 H(+)</text>
        <dbReference type="Rhea" id="RHEA:20641"/>
        <dbReference type="ChEBI" id="CHEBI:15377"/>
        <dbReference type="ChEBI" id="CHEBI:15378"/>
        <dbReference type="ChEBI" id="CHEBI:57540"/>
        <dbReference type="ChEBI" id="CHEBI:57595"/>
        <dbReference type="ChEBI" id="CHEBI:57699"/>
        <dbReference type="ChEBI" id="CHEBI:57945"/>
        <dbReference type="EC" id="1.1.1.23"/>
    </reaction>
</comment>
<feature type="binding site" evidence="8 12">
    <location>
        <position position="237"/>
    </location>
    <ligand>
        <name>substrate</name>
    </ligand>
</feature>
<dbReference type="InterPro" id="IPR001692">
    <property type="entry name" value="Histidinol_DH_CS"/>
</dbReference>
<reference evidence="15" key="2">
    <citation type="submission" date="2021-04" db="EMBL/GenBank/DDBJ databases">
        <authorList>
            <person name="Gilroy R."/>
        </authorList>
    </citation>
    <scope>NUCLEOTIDE SEQUENCE</scope>
    <source>
        <strain evidence="15">ChiGjej1B1-1692</strain>
    </source>
</reference>
<dbReference type="Pfam" id="PF00815">
    <property type="entry name" value="Histidinol_dh"/>
    <property type="match status" value="1"/>
</dbReference>
<evidence type="ECO:0000256" key="8">
    <source>
        <dbReference type="HAMAP-Rule" id="MF_01024"/>
    </source>
</evidence>
<dbReference type="EC" id="1.1.1.23" evidence="3 8"/>
<keyword evidence="5 8" id="KW-0862">Zinc</keyword>
<feature type="binding site" evidence="8 12">
    <location>
        <position position="361"/>
    </location>
    <ligand>
        <name>substrate</name>
    </ligand>
</feature>
<proteinExistence type="inferred from homology"/>
<evidence type="ECO:0000313" key="16">
    <source>
        <dbReference type="Proteomes" id="UP000823894"/>
    </source>
</evidence>
<evidence type="ECO:0000256" key="12">
    <source>
        <dbReference type="PIRSR" id="PIRSR000099-3"/>
    </source>
</evidence>
<dbReference type="SUPFAM" id="SSF53720">
    <property type="entry name" value="ALDH-like"/>
    <property type="match status" value="1"/>
</dbReference>
<dbReference type="Proteomes" id="UP000823894">
    <property type="component" value="Unassembled WGS sequence"/>
</dbReference>
<dbReference type="PANTHER" id="PTHR21256:SF2">
    <property type="entry name" value="HISTIDINE BIOSYNTHESIS TRIFUNCTIONAL PROTEIN"/>
    <property type="match status" value="1"/>
</dbReference>
<accession>A0A9D2SY51</accession>
<dbReference type="InterPro" id="IPR022695">
    <property type="entry name" value="Histidinol_DH_monofunct"/>
</dbReference>
<feature type="binding site" evidence="8 11">
    <location>
        <position position="191"/>
    </location>
    <ligand>
        <name>NAD(+)</name>
        <dbReference type="ChEBI" id="CHEBI:57540"/>
    </ligand>
</feature>
<evidence type="ECO:0000256" key="9">
    <source>
        <dbReference type="PIRNR" id="PIRNR000099"/>
    </source>
</evidence>
<dbReference type="Gene3D" id="1.20.5.1300">
    <property type="match status" value="1"/>
</dbReference>
<sequence>MRIEKLDDSTKKNLLEDLLKRSPNSYGKYEQSVREILDAVRERRDEALFDYTEKFDGVRLDASTILVTEEEIEEAYREVGEELLGVIRRALKNIESYHAKQMQYSWFDSRPDGTILGQKVTALQRVGVYVPGGKAAYPSSVLMNILPAKVAGVDEIIMTTPPGKDGKVTATTLVAAKEAGADRIYKAGGAQAIGALAYGTESIPKVDKIVGPGNIYVALAKKAVYGHVSIDSIAGPSEILVLADETADPRYVAADLLSQAEHDELASAILVTTSMELAEKVSAQTDAFIKELSRGEIIQKSLDNYGHILVAETLEDAIDAANEIASEHLEIMTANPFDVMTKIRNAGAIFIGEYSSEPLGDYFAGPNHVLPTNGTAKFFSPLSVDDFIKKSSIISYSKSALEKIHTDIETFAEAEHLTAHANSIRVRFDGKGTRESR</sequence>
<feature type="binding site" evidence="8 12">
    <location>
        <position position="328"/>
    </location>
    <ligand>
        <name>substrate</name>
    </ligand>
</feature>
<dbReference type="FunFam" id="3.40.50.1980:FF:000001">
    <property type="entry name" value="Histidinol dehydrogenase"/>
    <property type="match status" value="1"/>
</dbReference>
<evidence type="ECO:0000256" key="5">
    <source>
        <dbReference type="ARBA" id="ARBA00022833"/>
    </source>
</evidence>
<keyword evidence="4 8" id="KW-0479">Metal-binding</keyword>
<evidence type="ECO:0000256" key="3">
    <source>
        <dbReference type="ARBA" id="ARBA00012965"/>
    </source>
</evidence>
<feature type="binding site" evidence="8 12">
    <location>
        <position position="259"/>
    </location>
    <ligand>
        <name>substrate</name>
    </ligand>
</feature>
<evidence type="ECO:0000256" key="13">
    <source>
        <dbReference type="PIRSR" id="PIRSR000099-4"/>
    </source>
</evidence>
<feature type="binding site" evidence="8 11">
    <location>
        <position position="129"/>
    </location>
    <ligand>
        <name>NAD(+)</name>
        <dbReference type="ChEBI" id="CHEBI:57540"/>
    </ligand>
</feature>
<keyword evidence="8" id="KW-0028">Amino-acid biosynthesis</keyword>
<feature type="binding site" evidence="8 11">
    <location>
        <position position="214"/>
    </location>
    <ligand>
        <name>NAD(+)</name>
        <dbReference type="ChEBI" id="CHEBI:57540"/>
    </ligand>
</feature>
<dbReference type="GO" id="GO:0004399">
    <property type="term" value="F:histidinol dehydrogenase activity"/>
    <property type="evidence" value="ECO:0007669"/>
    <property type="project" value="UniProtKB-UniRule"/>
</dbReference>